<dbReference type="Pfam" id="PF03096">
    <property type="entry name" value="Ndr"/>
    <property type="match status" value="1"/>
</dbReference>
<gene>
    <name evidence="2" type="ORF">BU14_0147s0009</name>
</gene>
<dbReference type="EMBL" id="KV918837">
    <property type="protein sequence ID" value="OSX77484.1"/>
    <property type="molecule type" value="Genomic_DNA"/>
</dbReference>
<protein>
    <recommendedName>
        <fullName evidence="4">AB hydrolase-1 domain-containing protein</fullName>
    </recommendedName>
</protein>
<keyword evidence="3" id="KW-1185">Reference proteome</keyword>
<dbReference type="PANTHER" id="PTHR11034">
    <property type="entry name" value="N-MYC DOWNSTREAM REGULATED"/>
    <property type="match status" value="1"/>
</dbReference>
<organism evidence="2 3">
    <name type="scientific">Porphyra umbilicalis</name>
    <name type="common">Purple laver</name>
    <name type="synonym">Red alga</name>
    <dbReference type="NCBI Taxonomy" id="2786"/>
    <lineage>
        <taxon>Eukaryota</taxon>
        <taxon>Rhodophyta</taxon>
        <taxon>Bangiophyceae</taxon>
        <taxon>Bangiales</taxon>
        <taxon>Bangiaceae</taxon>
        <taxon>Porphyra</taxon>
    </lineage>
</organism>
<reference evidence="2 3" key="1">
    <citation type="submission" date="2017-03" db="EMBL/GenBank/DDBJ databases">
        <title>WGS assembly of Porphyra umbilicalis.</title>
        <authorList>
            <person name="Brawley S.H."/>
            <person name="Blouin N.A."/>
            <person name="Ficko-Blean E."/>
            <person name="Wheeler G.L."/>
            <person name="Lohr M."/>
            <person name="Goodson H.V."/>
            <person name="Jenkins J.W."/>
            <person name="Blaby-Haas C.E."/>
            <person name="Helliwell K.E."/>
            <person name="Chan C."/>
            <person name="Marriage T."/>
            <person name="Bhattacharya D."/>
            <person name="Klein A.S."/>
            <person name="Badis Y."/>
            <person name="Brodie J."/>
            <person name="Cao Y."/>
            <person name="Collen J."/>
            <person name="Dittami S.M."/>
            <person name="Gachon C.M."/>
            <person name="Green B.R."/>
            <person name="Karpowicz S."/>
            <person name="Kim J.W."/>
            <person name="Kudahl U."/>
            <person name="Lin S."/>
            <person name="Michel G."/>
            <person name="Mittag M."/>
            <person name="Olson B.J."/>
            <person name="Pangilinan J."/>
            <person name="Peng Y."/>
            <person name="Qiu H."/>
            <person name="Shu S."/>
            <person name="Singer J.T."/>
            <person name="Smith A.G."/>
            <person name="Sprecher B.N."/>
            <person name="Wagner V."/>
            <person name="Wang W."/>
            <person name="Wang Z.-Y."/>
            <person name="Yan J."/>
            <person name="Yarish C."/>
            <person name="Zoeuner-Riek S."/>
            <person name="Zhuang Y."/>
            <person name="Zou Y."/>
            <person name="Lindquist E.A."/>
            <person name="Grimwood J."/>
            <person name="Barry K."/>
            <person name="Rokhsar D.S."/>
            <person name="Schmutz J."/>
            <person name="Stiller J.W."/>
            <person name="Grossman A.R."/>
            <person name="Prochnik S.E."/>
        </authorList>
    </citation>
    <scope>NUCLEOTIDE SEQUENCE [LARGE SCALE GENOMIC DNA]</scope>
    <source>
        <strain evidence="2">4086291</strain>
    </source>
</reference>
<sequence length="329" mass="33252">MMTATPAVDDDLDILVEAAPRSLPLTRPGDTVTVSHTEHLRVTHIHPAAAGTRTYPFAVLTLHDMGLNAASAFSTLFAVSSASTPSSALHAADVYHVDVLGAQDDAPPIPASDPWVSLTDLGAEVAALAASLRASTPGLRRFVLVASGSGCHIAVEAALTLRSAVAGMILFSPVLTGAGAADGVRERLSALGGWNGTGEGAKGGWLARWLSPDAAAANVELAAKYADALDRVCGANVGRYVWADARRRDVGAALAAAPRGSVGGRVLLFGGRAATGVGAYAAVVEGLAAWPPGAASLIGVEGAGAAVVEEAPHEVVEAVRLFFMGLGCV</sequence>
<dbReference type="OrthoDB" id="6407055at2759"/>
<dbReference type="Gene3D" id="3.40.50.1820">
    <property type="entry name" value="alpha/beta hydrolase"/>
    <property type="match status" value="1"/>
</dbReference>
<evidence type="ECO:0008006" key="4">
    <source>
        <dbReference type="Google" id="ProtNLM"/>
    </source>
</evidence>
<evidence type="ECO:0000313" key="2">
    <source>
        <dbReference type="EMBL" id="OSX77484.1"/>
    </source>
</evidence>
<evidence type="ECO:0000313" key="3">
    <source>
        <dbReference type="Proteomes" id="UP000218209"/>
    </source>
</evidence>
<dbReference type="InterPro" id="IPR029058">
    <property type="entry name" value="AB_hydrolase_fold"/>
</dbReference>
<dbReference type="AlphaFoldDB" id="A0A1X6P9F7"/>
<dbReference type="InterPro" id="IPR004142">
    <property type="entry name" value="NDRG"/>
</dbReference>
<name>A0A1X6P9F7_PORUM</name>
<dbReference type="SUPFAM" id="SSF53474">
    <property type="entry name" value="alpha/beta-Hydrolases"/>
    <property type="match status" value="1"/>
</dbReference>
<proteinExistence type="inferred from homology"/>
<comment type="similarity">
    <text evidence="1">Belongs to the NDRG family.</text>
</comment>
<evidence type="ECO:0000256" key="1">
    <source>
        <dbReference type="ARBA" id="ARBA00005598"/>
    </source>
</evidence>
<accession>A0A1X6P9F7</accession>
<dbReference type="Proteomes" id="UP000218209">
    <property type="component" value="Unassembled WGS sequence"/>
</dbReference>